<dbReference type="GO" id="GO:0016491">
    <property type="term" value="F:oxidoreductase activity"/>
    <property type="evidence" value="ECO:0007669"/>
    <property type="project" value="UniProtKB-KW"/>
</dbReference>
<keyword evidence="5" id="KW-0732">Signal</keyword>
<evidence type="ECO:0000256" key="5">
    <source>
        <dbReference type="ARBA" id="ARBA00022729"/>
    </source>
</evidence>
<evidence type="ECO:0000313" key="10">
    <source>
        <dbReference type="EMBL" id="PDH34945.1"/>
    </source>
</evidence>
<dbReference type="Proteomes" id="UP000219329">
    <property type="component" value="Unassembled WGS sequence"/>
</dbReference>
<keyword evidence="3 8" id="KW-0349">Heme</keyword>
<dbReference type="Gene3D" id="2.140.10.10">
    <property type="entry name" value="Quinoprotein alcohol dehydrogenase-like superfamily"/>
    <property type="match status" value="1"/>
</dbReference>
<dbReference type="Gene3D" id="1.10.760.10">
    <property type="entry name" value="Cytochrome c-like domain"/>
    <property type="match status" value="1"/>
</dbReference>
<evidence type="ECO:0000256" key="1">
    <source>
        <dbReference type="ARBA" id="ARBA00001931"/>
    </source>
</evidence>
<reference evidence="10 11" key="1">
    <citation type="submission" date="2017-08" db="EMBL/GenBank/DDBJ databases">
        <title>Fine stratification of microbial communities through a metagenomic profile of the photic zone.</title>
        <authorList>
            <person name="Haro-Moreno J.M."/>
            <person name="Lopez-Perez M."/>
            <person name="De La Torre J."/>
            <person name="Picazo A."/>
            <person name="Camacho A."/>
            <person name="Rodriguez-Valera F."/>
        </authorList>
    </citation>
    <scope>NUCLEOTIDE SEQUENCE [LARGE SCALE GENOMIC DNA]</scope>
    <source>
        <strain evidence="10">MED-G28</strain>
    </source>
</reference>
<organism evidence="10 11">
    <name type="scientific">OM182 bacterium MED-G28</name>
    <dbReference type="NCBI Taxonomy" id="1986256"/>
    <lineage>
        <taxon>Bacteria</taxon>
        <taxon>Pseudomonadati</taxon>
        <taxon>Pseudomonadota</taxon>
        <taxon>Gammaproteobacteria</taxon>
        <taxon>OMG group</taxon>
        <taxon>OM182 clade</taxon>
    </lineage>
</organism>
<keyword evidence="7 8" id="KW-0408">Iron</keyword>
<dbReference type="AlphaFoldDB" id="A0A2A5WEI2"/>
<evidence type="ECO:0000256" key="4">
    <source>
        <dbReference type="ARBA" id="ARBA00022723"/>
    </source>
</evidence>
<dbReference type="GO" id="GO:0020037">
    <property type="term" value="F:heme binding"/>
    <property type="evidence" value="ECO:0007669"/>
    <property type="project" value="InterPro"/>
</dbReference>
<dbReference type="InterPro" id="IPR009056">
    <property type="entry name" value="Cyt_c-like_dom"/>
</dbReference>
<dbReference type="SUPFAM" id="SSF46626">
    <property type="entry name" value="Cytochrome c"/>
    <property type="match status" value="1"/>
</dbReference>
<evidence type="ECO:0000256" key="3">
    <source>
        <dbReference type="ARBA" id="ARBA00022617"/>
    </source>
</evidence>
<comment type="similarity">
    <text evidence="2">Belongs to the bacterial PQQ dehydrogenase family.</text>
</comment>
<evidence type="ECO:0000313" key="11">
    <source>
        <dbReference type="Proteomes" id="UP000219329"/>
    </source>
</evidence>
<dbReference type="InterPro" id="IPR011047">
    <property type="entry name" value="Quinoprotein_ADH-like_sf"/>
</dbReference>
<dbReference type="PROSITE" id="PS51007">
    <property type="entry name" value="CYTC"/>
    <property type="match status" value="1"/>
</dbReference>
<dbReference type="Pfam" id="PF13442">
    <property type="entry name" value="Cytochrome_CBB3"/>
    <property type="match status" value="1"/>
</dbReference>
<dbReference type="GO" id="GO:0009055">
    <property type="term" value="F:electron transfer activity"/>
    <property type="evidence" value="ECO:0007669"/>
    <property type="project" value="InterPro"/>
</dbReference>
<keyword evidence="6" id="KW-0560">Oxidoreductase</keyword>
<dbReference type="SUPFAM" id="SSF50998">
    <property type="entry name" value="Quinoprotein alcohol dehydrogenase-like"/>
    <property type="match status" value="1"/>
</dbReference>
<evidence type="ECO:0000256" key="7">
    <source>
        <dbReference type="ARBA" id="ARBA00023004"/>
    </source>
</evidence>
<comment type="cofactor">
    <cofactor evidence="1">
        <name>pyrroloquinoline quinone</name>
        <dbReference type="ChEBI" id="CHEBI:58442"/>
    </cofactor>
</comment>
<dbReference type="InterPro" id="IPR036909">
    <property type="entry name" value="Cyt_c-like_dom_sf"/>
</dbReference>
<gene>
    <name evidence="10" type="ORF">CNF02_02665</name>
</gene>
<accession>A0A2A5WEI2</accession>
<proteinExistence type="inferred from homology"/>
<evidence type="ECO:0000256" key="8">
    <source>
        <dbReference type="PROSITE-ProRule" id="PRU00433"/>
    </source>
</evidence>
<sequence length="716" mass="78226">MQFNIEVKKRHLGFSSLAIFSTIALSACSGEKTTPEVALVPAEIETALSFELQAAEGSDLFATNCAACHGANLEGTTLGPLLSGFSFVQRWGSQTPALLLGNIQSNMPPGGNENLSDADYLSIVSHILDANGVDSVRDALTAQTDFTIADNISQIVAQRQRADPPAPQGLTVAGNTDDFVEFVPLTQEMLRDPDPADWPMHRRNFYGHSYSPLDEINTENVKSLSLEWVWNMHEGDSEPAPLVYNGIIYLINPGNVIQALDGKTGELIWEHWSGPANRQDMRNIAMYDDKIIQATTDARLVALDARTGEQVWETQVADNSKGFSNSSGPIVADGKVIQGLAGCARYIPEDCYVSAYDADNGELLWQFETIAEMGQPGGDTWGGLDDVFRAGGETWITGSYDPDLNLTYWGTAQQKPWVPVSRHMSIFDVGLYTNSTIAVNTNSGELDWFFQHVPAEALDLDEVFERVLVNRGDNKFVYSLGKYGILWKNNRVTGEFEDYVETVFQNAFTDINAETGEVTYREDIQNAQLNEWTSACPSSAGGKDWHSMTYHPPSGLMIAPLSQTCLENAAREVALVQGGGGLAASRKFFEMPGTDGNLGKVGAYHVDSMEEVWSHQQRASLHTGTISTAGDLVFVGDLDRRFKALDVNTGEILWQTRLGTSVQGHPVSFAIDGKQYIAVTSALGGTSPRTVPGVIATEITYPRWGNAIYVFSLPEE</sequence>
<feature type="domain" description="Cytochrome c" evidence="9">
    <location>
        <begin position="52"/>
        <end position="131"/>
    </location>
</feature>
<dbReference type="PANTHER" id="PTHR32303">
    <property type="entry name" value="QUINOPROTEIN ALCOHOL DEHYDROGENASE (CYTOCHROME C)"/>
    <property type="match status" value="1"/>
</dbReference>
<dbReference type="InterPro" id="IPR018391">
    <property type="entry name" value="PQQ_b-propeller_rpt"/>
</dbReference>
<evidence type="ECO:0000259" key="9">
    <source>
        <dbReference type="PROSITE" id="PS51007"/>
    </source>
</evidence>
<dbReference type="GO" id="GO:0046872">
    <property type="term" value="F:metal ion binding"/>
    <property type="evidence" value="ECO:0007669"/>
    <property type="project" value="UniProtKB-KW"/>
</dbReference>
<dbReference type="EMBL" id="NTJZ01000002">
    <property type="protein sequence ID" value="PDH34945.1"/>
    <property type="molecule type" value="Genomic_DNA"/>
</dbReference>
<dbReference type="SMART" id="SM00564">
    <property type="entry name" value="PQQ"/>
    <property type="match status" value="5"/>
</dbReference>
<keyword evidence="4 8" id="KW-0479">Metal-binding</keyword>
<protein>
    <submittedName>
        <fullName evidence="10">Alcohol dehydrogenase</fullName>
    </submittedName>
</protein>
<evidence type="ECO:0000256" key="6">
    <source>
        <dbReference type="ARBA" id="ARBA00023002"/>
    </source>
</evidence>
<evidence type="ECO:0000256" key="2">
    <source>
        <dbReference type="ARBA" id="ARBA00008156"/>
    </source>
</evidence>
<dbReference type="InterPro" id="IPR002372">
    <property type="entry name" value="PQQ_rpt_dom"/>
</dbReference>
<name>A0A2A5WEI2_9GAMM</name>
<dbReference type="PANTHER" id="PTHR32303:SF20">
    <property type="entry name" value="QUINOPROTEIN ETHANOL DEHYDROGENASE"/>
    <property type="match status" value="1"/>
</dbReference>
<dbReference type="Pfam" id="PF01011">
    <property type="entry name" value="PQQ"/>
    <property type="match status" value="2"/>
</dbReference>
<comment type="caution">
    <text evidence="10">The sequence shown here is derived from an EMBL/GenBank/DDBJ whole genome shotgun (WGS) entry which is preliminary data.</text>
</comment>